<evidence type="ECO:0000256" key="1">
    <source>
        <dbReference type="ARBA" id="ARBA00001917"/>
    </source>
</evidence>
<keyword evidence="4" id="KW-0560">Oxidoreductase</keyword>
<protein>
    <submittedName>
        <fullName evidence="6">Pyridoxal 5'-phosphate synthase</fullName>
    </submittedName>
</protein>
<evidence type="ECO:0000256" key="4">
    <source>
        <dbReference type="ARBA" id="ARBA00023002"/>
    </source>
</evidence>
<evidence type="ECO:0000259" key="5">
    <source>
        <dbReference type="Pfam" id="PF01243"/>
    </source>
</evidence>
<comment type="caution">
    <text evidence="6">The sequence shown here is derived from an EMBL/GenBank/DDBJ whole genome shotgun (WGS) entry which is preliminary data.</text>
</comment>
<comment type="cofactor">
    <cofactor evidence="1">
        <name>FMN</name>
        <dbReference type="ChEBI" id="CHEBI:58210"/>
    </cofactor>
</comment>
<gene>
    <name evidence="6" type="ORF">GCM10022262_17930</name>
</gene>
<accession>A0ABP8ETX1</accession>
<dbReference type="Pfam" id="PF01243">
    <property type="entry name" value="PNPOx_N"/>
    <property type="match status" value="1"/>
</dbReference>
<evidence type="ECO:0000313" key="6">
    <source>
        <dbReference type="EMBL" id="GAA4287434.1"/>
    </source>
</evidence>
<keyword evidence="2" id="KW-0285">Flavoprotein</keyword>
<evidence type="ECO:0000313" key="7">
    <source>
        <dbReference type="Proteomes" id="UP001499841"/>
    </source>
</evidence>
<evidence type="ECO:0000256" key="2">
    <source>
        <dbReference type="ARBA" id="ARBA00022630"/>
    </source>
</evidence>
<dbReference type="SUPFAM" id="SSF50475">
    <property type="entry name" value="FMN-binding split barrel"/>
    <property type="match status" value="1"/>
</dbReference>
<feature type="domain" description="Pyridoxamine 5'-phosphate oxidase N-terminal" evidence="5">
    <location>
        <begin position="56"/>
        <end position="164"/>
    </location>
</feature>
<dbReference type="InterPro" id="IPR011576">
    <property type="entry name" value="Pyridox_Oxase_N"/>
</dbReference>
<dbReference type="Gene3D" id="2.30.110.10">
    <property type="entry name" value="Electron Transport, Fmn-binding Protein, Chain A"/>
    <property type="match status" value="1"/>
</dbReference>
<dbReference type="EMBL" id="BAABBA010000007">
    <property type="protein sequence ID" value="GAA4287434.1"/>
    <property type="molecule type" value="Genomic_DNA"/>
</dbReference>
<sequence length="252" mass="27358">MEFLQPGPGDAVDAAPVEDLRARLRALPTFPEDLPALDPGAAPDDPAMLFLRWLGDAAADGTPAPHATVLATADAQGRVSARNVILTDLDDDGWHFSTHRSSPKAADLAANPRAALTFFWPAHGRQVRLTGVVRDVGAEASVFLARSEASRVGTLVGHQSEPLPSLEDYAAAYARTEERVRAEPGLVDPDWADHALAPDAVEFFQAARPGNIRLRYRAERDRATDQGPGEGLDRRVRRGAGRARWVRELLWP</sequence>
<dbReference type="PANTHER" id="PTHR10851">
    <property type="entry name" value="PYRIDOXINE-5-PHOSPHATE OXIDASE"/>
    <property type="match status" value="1"/>
</dbReference>
<proteinExistence type="predicted"/>
<keyword evidence="7" id="KW-1185">Reference proteome</keyword>
<dbReference type="RefSeq" id="WP_345040081.1">
    <property type="nucleotide sequence ID" value="NZ_BAABBA010000007.1"/>
</dbReference>
<dbReference type="InterPro" id="IPR012349">
    <property type="entry name" value="Split_barrel_FMN-bd"/>
</dbReference>
<keyword evidence="3" id="KW-0288">FMN</keyword>
<dbReference type="Proteomes" id="UP001499841">
    <property type="component" value="Unassembled WGS sequence"/>
</dbReference>
<dbReference type="InterPro" id="IPR000659">
    <property type="entry name" value="Pyridox_Oxase"/>
</dbReference>
<reference evidence="7" key="1">
    <citation type="journal article" date="2019" name="Int. J. Syst. Evol. Microbiol.">
        <title>The Global Catalogue of Microorganisms (GCM) 10K type strain sequencing project: providing services to taxonomists for standard genome sequencing and annotation.</title>
        <authorList>
            <consortium name="The Broad Institute Genomics Platform"/>
            <consortium name="The Broad Institute Genome Sequencing Center for Infectious Disease"/>
            <person name="Wu L."/>
            <person name="Ma J."/>
        </authorList>
    </citation>
    <scope>NUCLEOTIDE SEQUENCE [LARGE SCALE GENOMIC DNA]</scope>
    <source>
        <strain evidence="7">JCM 17459</strain>
    </source>
</reference>
<dbReference type="PANTHER" id="PTHR10851:SF0">
    <property type="entry name" value="PYRIDOXINE-5'-PHOSPHATE OXIDASE"/>
    <property type="match status" value="1"/>
</dbReference>
<organism evidence="6 7">
    <name type="scientific">Georgenia daeguensis</name>
    <dbReference type="NCBI Taxonomy" id="908355"/>
    <lineage>
        <taxon>Bacteria</taxon>
        <taxon>Bacillati</taxon>
        <taxon>Actinomycetota</taxon>
        <taxon>Actinomycetes</taxon>
        <taxon>Micrococcales</taxon>
        <taxon>Bogoriellaceae</taxon>
        <taxon>Georgenia</taxon>
    </lineage>
</organism>
<name>A0ABP8ETX1_9MICO</name>
<evidence type="ECO:0000256" key="3">
    <source>
        <dbReference type="ARBA" id="ARBA00022643"/>
    </source>
</evidence>